<evidence type="ECO:0000256" key="3">
    <source>
        <dbReference type="PROSITE-ProRule" id="PRU00267"/>
    </source>
</evidence>
<dbReference type="InterPro" id="IPR051965">
    <property type="entry name" value="ChromReg_NeuronalGeneExpr"/>
</dbReference>
<feature type="compositionally biased region" description="Low complexity" evidence="4">
    <location>
        <begin position="462"/>
        <end position="479"/>
    </location>
</feature>
<dbReference type="PROSITE" id="PS50118">
    <property type="entry name" value="HMG_BOX_2"/>
    <property type="match status" value="1"/>
</dbReference>
<dbReference type="EMBL" id="CAJMWR010000856">
    <property type="protein sequence ID" value="CAE6405376.1"/>
    <property type="molecule type" value="Genomic_DNA"/>
</dbReference>
<dbReference type="Proteomes" id="UP000663840">
    <property type="component" value="Unassembled WGS sequence"/>
</dbReference>
<dbReference type="Gene3D" id="1.10.30.10">
    <property type="entry name" value="High mobility group box domain"/>
    <property type="match status" value="1"/>
</dbReference>
<feature type="compositionally biased region" description="Low complexity" evidence="4">
    <location>
        <begin position="67"/>
        <end position="78"/>
    </location>
</feature>
<sequence>MASSDRQPEGPSIEEFEEKQAELVGKLTEISTSMRQCADIFDSFTRFVGQLSFRSTASEVLAHRQPSGLLSSRGSGSADRSDPPSTTAQVESIGSPSNAQGTEGYRRSTHSYPSGPMLPPAVPTFHAAGLSGVHPSLASMHSSTGHSPYPSQRPSSAASGTGSGGVRETGIPSRRGVGVVPTPSEHHTSSGKHAKRKRHQPTDTEDYGDESEVDTGLEGSPQLEAHEAPSESDQPLRRPLKRSADTMEESLSARVFLPRGRVGVGAARNEDRLPQPATGPSIVVFSSGPGSSKSRALHSRGPVPVSTRNRKEKKPKDPNAPKQPPPAYIVYQNEIRESMRARFPTHSPTELVKEIAATWKTLSNSERQRYKDYANIEKDRWVAELAAYQASISNSEEGQKGSEGTFLATTGVSDSPPGSSPRQSPEPSDAESDPQKARRVTSQQDIPSTSGSYEYRGSVRTSSSFSGPSAAGLSASGESRPGRRTTQEYGGQPQEVPIRMERSLSRHGYTPSHSPRLYGSMSIPPPGGRAYPGHAEPRPSSTRLPSIGSLGFGHSLQPGPRESTPGPIRELSETEGEPASKRQRTKTNTPPEEKEDADSGRPAREGQKTG</sequence>
<feature type="compositionally biased region" description="Polar residues" evidence="4">
    <location>
        <begin position="440"/>
        <end position="452"/>
    </location>
</feature>
<keyword evidence="1 3" id="KW-0238">DNA-binding</keyword>
<proteinExistence type="predicted"/>
<dbReference type="GO" id="GO:0005634">
    <property type="term" value="C:nucleus"/>
    <property type="evidence" value="ECO:0007669"/>
    <property type="project" value="UniProtKB-UniRule"/>
</dbReference>
<evidence type="ECO:0000256" key="2">
    <source>
        <dbReference type="ARBA" id="ARBA00023242"/>
    </source>
</evidence>
<dbReference type="Pfam" id="PF00505">
    <property type="entry name" value="HMG_box"/>
    <property type="match status" value="1"/>
</dbReference>
<feature type="compositionally biased region" description="Polar residues" evidence="4">
    <location>
        <begin position="139"/>
        <end position="154"/>
    </location>
</feature>
<evidence type="ECO:0000313" key="8">
    <source>
        <dbReference type="Proteomes" id="UP000663840"/>
    </source>
</evidence>
<evidence type="ECO:0000313" key="6">
    <source>
        <dbReference type="EMBL" id="CAE6405376.1"/>
    </source>
</evidence>
<dbReference type="InterPro" id="IPR036910">
    <property type="entry name" value="HMG_box_dom_sf"/>
</dbReference>
<dbReference type="EMBL" id="CP059660">
    <property type="protein sequence ID" value="QRW17733.1"/>
    <property type="molecule type" value="Genomic_DNA"/>
</dbReference>
<protein>
    <submittedName>
        <fullName evidence="7">HMG (High mobility group) box protein</fullName>
    </submittedName>
</protein>
<dbReference type="PANTHER" id="PTHR46040:SF3">
    <property type="entry name" value="HIGH MOBILITY GROUP PROTEIN 2"/>
    <property type="match status" value="1"/>
</dbReference>
<dbReference type="AlphaFoldDB" id="A0A8H2WVI8"/>
<feature type="compositionally biased region" description="Polar residues" evidence="4">
    <location>
        <begin position="407"/>
        <end position="426"/>
    </location>
</feature>
<gene>
    <name evidence="6" type="ORF">RDB_LOCUS39699</name>
    <name evidence="7" type="ORF">RhiXN_02657</name>
</gene>
<evidence type="ECO:0000259" key="5">
    <source>
        <dbReference type="PROSITE" id="PS50118"/>
    </source>
</evidence>
<dbReference type="SUPFAM" id="SSF47095">
    <property type="entry name" value="HMG-box"/>
    <property type="match status" value="1"/>
</dbReference>
<evidence type="ECO:0000313" key="7">
    <source>
        <dbReference type="EMBL" id="QRW17733.1"/>
    </source>
</evidence>
<dbReference type="SMART" id="SM00398">
    <property type="entry name" value="HMG"/>
    <property type="match status" value="1"/>
</dbReference>
<dbReference type="GO" id="GO:0010468">
    <property type="term" value="P:regulation of gene expression"/>
    <property type="evidence" value="ECO:0007669"/>
    <property type="project" value="TreeGrafter"/>
</dbReference>
<feature type="compositionally biased region" description="Polar residues" evidence="4">
    <location>
        <begin position="83"/>
        <end position="101"/>
    </location>
</feature>
<dbReference type="Proteomes" id="UP000650533">
    <property type="component" value="Chromosome 3"/>
</dbReference>
<organism evidence="6 8">
    <name type="scientific">Rhizoctonia solani</name>
    <dbReference type="NCBI Taxonomy" id="456999"/>
    <lineage>
        <taxon>Eukaryota</taxon>
        <taxon>Fungi</taxon>
        <taxon>Dikarya</taxon>
        <taxon>Basidiomycota</taxon>
        <taxon>Agaricomycotina</taxon>
        <taxon>Agaricomycetes</taxon>
        <taxon>Cantharellales</taxon>
        <taxon>Ceratobasidiaceae</taxon>
        <taxon>Rhizoctonia</taxon>
    </lineage>
</organism>
<reference evidence="7" key="1">
    <citation type="submission" date="2020-05" db="EMBL/GenBank/DDBJ databases">
        <title>Evolutionary and genomic comparisons of hybrid uninucleate and nonhybrid Rhizoctonia fungi.</title>
        <authorList>
            <person name="Li C."/>
            <person name="Chen X."/>
        </authorList>
    </citation>
    <scope>NUCLEOTIDE SEQUENCE</scope>
    <source>
        <strain evidence="7">AG-1 IA</strain>
    </source>
</reference>
<dbReference type="GO" id="GO:0003677">
    <property type="term" value="F:DNA binding"/>
    <property type="evidence" value="ECO:0007669"/>
    <property type="project" value="UniProtKB-UniRule"/>
</dbReference>
<dbReference type="PANTHER" id="PTHR46040">
    <property type="entry name" value="HIGH MOBILITY GROUP PROTEIN 2"/>
    <property type="match status" value="1"/>
</dbReference>
<accession>A0A8H2WVI8</accession>
<keyword evidence="2 3" id="KW-0539">Nucleus</keyword>
<evidence type="ECO:0000256" key="4">
    <source>
        <dbReference type="SAM" id="MobiDB-lite"/>
    </source>
</evidence>
<feature type="compositionally biased region" description="Acidic residues" evidence="4">
    <location>
        <begin position="203"/>
        <end position="215"/>
    </location>
</feature>
<reference evidence="6" key="2">
    <citation type="submission" date="2021-01" db="EMBL/GenBank/DDBJ databases">
        <authorList>
            <person name="Kaushik A."/>
        </authorList>
    </citation>
    <scope>NUCLEOTIDE SEQUENCE</scope>
    <source>
        <strain evidence="6">AG1-1A</strain>
    </source>
</reference>
<feature type="domain" description="HMG box" evidence="5">
    <location>
        <begin position="321"/>
        <end position="389"/>
    </location>
</feature>
<feature type="compositionally biased region" description="Basic and acidic residues" evidence="4">
    <location>
        <begin position="597"/>
        <end position="610"/>
    </location>
</feature>
<feature type="region of interest" description="Disordered" evidence="4">
    <location>
        <begin position="62"/>
        <end position="326"/>
    </location>
</feature>
<dbReference type="InterPro" id="IPR009071">
    <property type="entry name" value="HMG_box_dom"/>
</dbReference>
<feature type="DNA-binding region" description="HMG box" evidence="3">
    <location>
        <begin position="321"/>
        <end position="389"/>
    </location>
</feature>
<feature type="compositionally biased region" description="Basic residues" evidence="4">
    <location>
        <begin position="189"/>
        <end position="199"/>
    </location>
</feature>
<evidence type="ECO:0000256" key="1">
    <source>
        <dbReference type="ARBA" id="ARBA00023125"/>
    </source>
</evidence>
<feature type="region of interest" description="Disordered" evidence="4">
    <location>
        <begin position="393"/>
        <end position="610"/>
    </location>
</feature>
<name>A0A8H2WVI8_9AGAM</name>